<dbReference type="PANTHER" id="PTHR36442">
    <property type="entry name" value="CYCLIC-DI-AMP PHOSPHODIESTERASE PGPH"/>
    <property type="match status" value="1"/>
</dbReference>
<keyword evidence="1" id="KW-1133">Transmembrane helix</keyword>
<dbReference type="SMART" id="SM00471">
    <property type="entry name" value="HDc"/>
    <property type="match status" value="1"/>
</dbReference>
<dbReference type="Pfam" id="PF07697">
    <property type="entry name" value="7TMR-HDED"/>
    <property type="match status" value="1"/>
</dbReference>
<dbReference type="NCBIfam" id="TIGR00277">
    <property type="entry name" value="HDIG"/>
    <property type="match status" value="1"/>
</dbReference>
<dbReference type="CDD" id="cd00077">
    <property type="entry name" value="HDc"/>
    <property type="match status" value="1"/>
</dbReference>
<dbReference type="PROSITE" id="PS51831">
    <property type="entry name" value="HD"/>
    <property type="match status" value="1"/>
</dbReference>
<dbReference type="InterPro" id="IPR052722">
    <property type="entry name" value="PgpH_phosphodiesterase"/>
</dbReference>
<dbReference type="PANTHER" id="PTHR36442:SF1">
    <property type="entry name" value="CYCLIC-DI-AMP PHOSPHODIESTERASE PGPH"/>
    <property type="match status" value="1"/>
</dbReference>
<accession>A0A381NY49</accession>
<dbReference type="Gene3D" id="1.10.3210.10">
    <property type="entry name" value="Hypothetical protein af1432"/>
    <property type="match status" value="1"/>
</dbReference>
<feature type="domain" description="HD" evidence="2">
    <location>
        <begin position="437"/>
        <end position="579"/>
    </location>
</feature>
<dbReference type="SUPFAM" id="SSF109604">
    <property type="entry name" value="HD-domain/PDEase-like"/>
    <property type="match status" value="1"/>
</dbReference>
<reference evidence="3" key="1">
    <citation type="submission" date="2018-05" db="EMBL/GenBank/DDBJ databases">
        <authorList>
            <person name="Lanie J.A."/>
            <person name="Ng W.-L."/>
            <person name="Kazmierczak K.M."/>
            <person name="Andrzejewski T.M."/>
            <person name="Davidsen T.M."/>
            <person name="Wayne K.J."/>
            <person name="Tettelin H."/>
            <person name="Glass J.I."/>
            <person name="Rusch D."/>
            <person name="Podicherti R."/>
            <person name="Tsui H.-C.T."/>
            <person name="Winkler M.E."/>
        </authorList>
    </citation>
    <scope>NUCLEOTIDE SEQUENCE</scope>
</reference>
<keyword evidence="1" id="KW-0812">Transmembrane</keyword>
<feature type="transmembrane region" description="Helical" evidence="1">
    <location>
        <begin position="304"/>
        <end position="320"/>
    </location>
</feature>
<organism evidence="3">
    <name type="scientific">marine metagenome</name>
    <dbReference type="NCBI Taxonomy" id="408172"/>
    <lineage>
        <taxon>unclassified sequences</taxon>
        <taxon>metagenomes</taxon>
        <taxon>ecological metagenomes</taxon>
    </lineage>
</organism>
<feature type="transmembrane region" description="Helical" evidence="1">
    <location>
        <begin position="383"/>
        <end position="404"/>
    </location>
</feature>
<dbReference type="AlphaFoldDB" id="A0A381NY49"/>
<evidence type="ECO:0000313" key="3">
    <source>
        <dbReference type="EMBL" id="SUZ58838.1"/>
    </source>
</evidence>
<protein>
    <recommendedName>
        <fullName evidence="2">HD domain-containing protein</fullName>
    </recommendedName>
</protein>
<dbReference type="InterPro" id="IPR003607">
    <property type="entry name" value="HD/PDEase_dom"/>
</dbReference>
<feature type="transmembrane region" description="Helical" evidence="1">
    <location>
        <begin position="350"/>
        <end position="371"/>
    </location>
</feature>
<dbReference type="EMBL" id="UINC01000644">
    <property type="protein sequence ID" value="SUZ58838.1"/>
    <property type="molecule type" value="Genomic_DNA"/>
</dbReference>
<feature type="transmembrane region" description="Helical" evidence="1">
    <location>
        <begin position="257"/>
        <end position="277"/>
    </location>
</feature>
<feature type="non-terminal residue" evidence="3">
    <location>
        <position position="1"/>
    </location>
</feature>
<keyword evidence="1" id="KW-0472">Membrane</keyword>
<name>A0A381NY49_9ZZZZ</name>
<dbReference type="InterPro" id="IPR011621">
    <property type="entry name" value="Metal-dep_PHydrolase_7TM_intra"/>
</dbReference>
<dbReference type="Pfam" id="PF01966">
    <property type="entry name" value="HD"/>
    <property type="match status" value="1"/>
</dbReference>
<evidence type="ECO:0000256" key="1">
    <source>
        <dbReference type="SAM" id="Phobius"/>
    </source>
</evidence>
<evidence type="ECO:0000259" key="2">
    <source>
        <dbReference type="PROSITE" id="PS51831"/>
    </source>
</evidence>
<feature type="transmembrane region" description="Helical" evidence="1">
    <location>
        <begin position="225"/>
        <end position="245"/>
    </location>
</feature>
<dbReference type="InterPro" id="IPR011624">
    <property type="entry name" value="Metal-dep_PHydrolase_7TM_extra"/>
</dbReference>
<dbReference type="Pfam" id="PF07698">
    <property type="entry name" value="7TM-7TMR_HD"/>
    <property type="match status" value="1"/>
</dbReference>
<gene>
    <name evidence="3" type="ORF">METZ01_LOCUS11692</name>
</gene>
<sequence length="641" mass="73540">LIVYLIPKKGKFQYDFKEGKPWKYETLISPFDFLIQKSESEINFEKLLISKNATKYFTKNSNVSDSIISLVNAKFNDSFPNLFQQAKEIINNTYDPGLINNSIEIEADSIFLISKIDKIKIRYDQLNKTNDYKIDSIIYNSLEDSIQLHAFLKDILIPDIIYDEKTTNNSLTEQLSQISYTKGSVSNGVRIISRGEIVDADKLGILNSLKMKFESQLWSKSNFNWITLGYSIIVGITLFFLLLFLKKNRNSIYLNNTKITFVFLIILMFISITLTVFKYQPDYIYVVPLCSIPLLLRAFFDSRLGLFVHVLTLLILGFIVPNNFEFLFLHTIAGIITILTPSDLYQRANLFVSVSIITSIYILSYFSISIISNGDINYIDLNIPLLFIFNGLATLFVHPLIYIFEKIFGLVSDVSLLELTNTNSKLLKELSEKAPGTFYHSLAVSNLAEAVATQISANVMLVRVGALYHDIGKMNNPDYFIENQLNSFNPHNDLEPLESANIIKDHISNGIEIAKRNRLPDRVIDFIRTHHGTSMIRFFYDKAIKSKIDSNEYDFRYSGPKPFSKETAIVMMADSIEAASKSIKEPNIKLIENFVDKIINTQIEDNQFENCNITLKELNLTKKILMEKLNNIYHLRVEYPD</sequence>
<dbReference type="InterPro" id="IPR006674">
    <property type="entry name" value="HD_domain"/>
</dbReference>
<dbReference type="InterPro" id="IPR006675">
    <property type="entry name" value="HDIG_dom"/>
</dbReference>
<proteinExistence type="predicted"/>